<dbReference type="SUPFAM" id="SSF49265">
    <property type="entry name" value="Fibronectin type III"/>
    <property type="match status" value="2"/>
</dbReference>
<dbReference type="EMBL" id="UINC01013387">
    <property type="protein sequence ID" value="SVA57876.1"/>
    <property type="molecule type" value="Genomic_DNA"/>
</dbReference>
<protein>
    <recommendedName>
        <fullName evidence="1">Fibronectin type-III domain-containing protein</fullName>
    </recommendedName>
</protein>
<reference evidence="2" key="1">
    <citation type="submission" date="2018-05" db="EMBL/GenBank/DDBJ databases">
        <authorList>
            <person name="Lanie J.A."/>
            <person name="Ng W.-L."/>
            <person name="Kazmierczak K.M."/>
            <person name="Andrzejewski T.M."/>
            <person name="Davidsen T.M."/>
            <person name="Wayne K.J."/>
            <person name="Tettelin H."/>
            <person name="Glass J.I."/>
            <person name="Rusch D."/>
            <person name="Podicherti R."/>
            <person name="Tsui H.-C.T."/>
            <person name="Winkler M.E."/>
        </authorList>
    </citation>
    <scope>NUCLEOTIDE SEQUENCE</scope>
</reference>
<dbReference type="GO" id="GO:0005737">
    <property type="term" value="C:cytoplasm"/>
    <property type="evidence" value="ECO:0007669"/>
    <property type="project" value="TreeGrafter"/>
</dbReference>
<dbReference type="PANTHER" id="PTHR45982">
    <property type="entry name" value="REGULATOR OF CHROMOSOME CONDENSATION"/>
    <property type="match status" value="1"/>
</dbReference>
<dbReference type="SUPFAM" id="SSF50985">
    <property type="entry name" value="RCC1/BLIP-II"/>
    <property type="match status" value="1"/>
</dbReference>
<dbReference type="Pfam" id="PF13540">
    <property type="entry name" value="RCC1_2"/>
    <property type="match status" value="5"/>
</dbReference>
<evidence type="ECO:0000313" key="2">
    <source>
        <dbReference type="EMBL" id="SVA57876.1"/>
    </source>
</evidence>
<dbReference type="PROSITE" id="PS00626">
    <property type="entry name" value="RCC1_2"/>
    <property type="match status" value="4"/>
</dbReference>
<feature type="domain" description="Fibronectin type-III" evidence="1">
    <location>
        <begin position="597"/>
        <end position="711"/>
    </location>
</feature>
<dbReference type="PROSITE" id="PS50012">
    <property type="entry name" value="RCC1_3"/>
    <property type="match status" value="5"/>
</dbReference>
<feature type="non-terminal residue" evidence="2">
    <location>
        <position position="946"/>
    </location>
</feature>
<dbReference type="InterPro" id="IPR013783">
    <property type="entry name" value="Ig-like_fold"/>
</dbReference>
<dbReference type="InterPro" id="IPR009091">
    <property type="entry name" value="RCC1/BLIP-II"/>
</dbReference>
<accession>A0A381WZ93</accession>
<proteinExistence type="predicted"/>
<dbReference type="Gene3D" id="2.60.40.10">
    <property type="entry name" value="Immunoglobulins"/>
    <property type="match status" value="2"/>
</dbReference>
<dbReference type="InterPro" id="IPR000408">
    <property type="entry name" value="Reg_chr_condens"/>
</dbReference>
<dbReference type="SMART" id="SM00060">
    <property type="entry name" value="FN3"/>
    <property type="match status" value="3"/>
</dbReference>
<dbReference type="InterPro" id="IPR051553">
    <property type="entry name" value="Ran_GTPase-activating"/>
</dbReference>
<dbReference type="Gene3D" id="2.130.10.30">
    <property type="entry name" value="Regulator of chromosome condensation 1/beta-lactamase-inhibitor protein II"/>
    <property type="match status" value="2"/>
</dbReference>
<dbReference type="PANTHER" id="PTHR45982:SF1">
    <property type="entry name" value="REGULATOR OF CHROMOSOME CONDENSATION"/>
    <property type="match status" value="1"/>
</dbReference>
<dbReference type="AlphaFoldDB" id="A0A381WZ93"/>
<organism evidence="2">
    <name type="scientific">marine metagenome</name>
    <dbReference type="NCBI Taxonomy" id="408172"/>
    <lineage>
        <taxon>unclassified sequences</taxon>
        <taxon>metagenomes</taxon>
        <taxon>ecological metagenomes</taxon>
    </lineage>
</organism>
<name>A0A381WZ93_9ZZZZ</name>
<feature type="domain" description="Fibronectin type-III" evidence="1">
    <location>
        <begin position="813"/>
        <end position="933"/>
    </location>
</feature>
<feature type="domain" description="Fibronectin type-III" evidence="1">
    <location>
        <begin position="724"/>
        <end position="800"/>
    </location>
</feature>
<dbReference type="GO" id="GO:0005085">
    <property type="term" value="F:guanyl-nucleotide exchange factor activity"/>
    <property type="evidence" value="ECO:0007669"/>
    <property type="project" value="TreeGrafter"/>
</dbReference>
<gene>
    <name evidence="2" type="ORF">METZ01_LOCUS110730</name>
</gene>
<sequence>MNVYARLLIVISVLVYNISVGQNPEVCSPNNFTATAGIEEAYLAWENPGIYYGVHEVSPKDSAYYTGTVDNVSSSFTDTSRIKTATGNYTADMDFQEVGWATFDISILPPHVEPLSVDFNFYVYDTNWPYWCVTPVSLNPLTADANDLHEDILEGAGSDGTNDYGSFYETEEFSPGQHTRALVGDVFEDIANARDTTEWFTIGVVDFDTDITSDWHVYLEGWSQLHPPSLTVTYGDGSRHIVPAVPFPGVSNEEILTYKTDVVNGIADPITAQYPEVEITLNNTNNRDDCDAAWAYYVFMDGDTIGHTSAGEFTVENLTIGQEYCFYAISEYVVFDTSGAATDTMYSEESETACATPVSHLLCPPDNFTSTSTYTKINLNWSPPFTNATVQAWGYTADVGNAPNDNEIIQMAAGNNHLLLLQSDSTVYTIPDYNYNPLVPSANNGIVNIAAGNNFFLALKNDSTIVGWGDDYNNQIDIPDSISGVVDIAAGNYHSLALHNDGTVTAWGHNNDGQSTVPDNLEGVTAVSAGYYHSLVLLSDSTIVGWGDDGSGQSSHPPQETLTNVVAIAAGGWHNLVLLSDSTVVSWGANGYGQSNPPTTLNNVVAIAAGNNHSLALQSDGTVVGWGANGNSQTTIPNDLEGVLAIDAGNNYSVALLADEGEDCGTMLGYTIYEDGDSIALTTDYYFSVTDAVWDQEYCYNVEARYSEGVSSLSDTLCTSLFTPGFCATDTLTGYSDYDMVYLEWPAFTGYYCGTFIGYNIYQDGVSVDTVTQTMYEVENLAYDTDYCFTVTALYEEGEAVPTDAVCIALNTPQLCLPDSFAVEPADTSVFIDWTSVVDSVDVPPAPPEPQANIQKKVFGNSIGLNDINNVSNPETRSLLEVEGCGVFLGYTIFYEGDTVAFITDSTSLTITGLENGEEHCFSISAAYEQGSSSISDEICVIPFAV</sequence>
<evidence type="ECO:0000259" key="1">
    <source>
        <dbReference type="SMART" id="SM00060"/>
    </source>
</evidence>
<dbReference type="InterPro" id="IPR036116">
    <property type="entry name" value="FN3_sf"/>
</dbReference>
<dbReference type="InterPro" id="IPR003961">
    <property type="entry name" value="FN3_dom"/>
</dbReference>